<feature type="domain" description="E3 ubiquitin-protein ligase APD1-4 middle" evidence="2">
    <location>
        <begin position="302"/>
        <end position="367"/>
    </location>
</feature>
<name>A0A3Q0J4N0_DIACI</name>
<dbReference type="KEGG" id="dci:103514680"/>
<dbReference type="AlphaFoldDB" id="A0A3Q0J4N0"/>
<feature type="transmembrane region" description="Helical" evidence="1">
    <location>
        <begin position="33"/>
        <end position="54"/>
    </location>
</feature>
<evidence type="ECO:0000259" key="2">
    <source>
        <dbReference type="Pfam" id="PF16041"/>
    </source>
</evidence>
<accession>A0A3Q0J4N0</accession>
<gene>
    <name evidence="4" type="primary">LOC103514680</name>
</gene>
<keyword evidence="3" id="KW-1185">Reference proteome</keyword>
<dbReference type="RefSeq" id="XP_026683381.1">
    <property type="nucleotide sequence ID" value="XM_026827580.1"/>
</dbReference>
<keyword evidence="1" id="KW-1133">Transmembrane helix</keyword>
<sequence length="495" mass="56395">MPEQPAVAYYHGCNYNSLTQLQRLDKMHGAKRVIVFCCLTAILPTIILIIPLYLRHKIFMDTHIPVAESDILEVKEGISSIFCEVNLMPYLQIFMKRTKESEDLKRFEDEGRAFFQDAAKSTLDPDSSFYTSSSEDVIVIFPHSYRYSGASILVVKGEKQLRTCGFLDHHKKQSQMNNPNNEVKVTFETAAEVIHNHPMDEENHGGEIDNDIDDNDDVEMLKNTASKIIDQKSKKKNKRDLKYKDRNVVAHGNFTEQDSDTSSFEASLLLCYEGLILLSHQFNESDHCTDVHFLAQVTHMSVEHKVSQDGYYYYIFYSDNDLVSNDLHAVFNIYKPTLLYSNMSSPTDACINQTECGFQLDLLDQGAKKVSLVAHGNFTEQDSDTSSFEASLLLCYEGLILLSHQFNESDHCTDVHFLAQVTHMSVEHKVSQDGYYYYIFYSDNDLVSNDLHAVFNIYKPTLLYSNMSSPTDACINQTECGFQLDLLDQGAKKVS</sequence>
<keyword evidence="1" id="KW-0472">Membrane</keyword>
<organism evidence="3 4">
    <name type="scientific">Diaphorina citri</name>
    <name type="common">Asian citrus psyllid</name>
    <dbReference type="NCBI Taxonomy" id="121845"/>
    <lineage>
        <taxon>Eukaryota</taxon>
        <taxon>Metazoa</taxon>
        <taxon>Ecdysozoa</taxon>
        <taxon>Arthropoda</taxon>
        <taxon>Hexapoda</taxon>
        <taxon>Insecta</taxon>
        <taxon>Pterygota</taxon>
        <taxon>Neoptera</taxon>
        <taxon>Paraneoptera</taxon>
        <taxon>Hemiptera</taxon>
        <taxon>Sternorrhyncha</taxon>
        <taxon>Psylloidea</taxon>
        <taxon>Psyllidae</taxon>
        <taxon>Diaphorininae</taxon>
        <taxon>Diaphorina</taxon>
    </lineage>
</organism>
<dbReference type="PANTHER" id="PTHR39077:SF2">
    <property type="entry name" value="E3 UBIQUITIN-PROTEIN LIGASE APD1-4 MIDDLE DOMAIN-CONTAINING PROTEIN"/>
    <property type="match status" value="1"/>
</dbReference>
<evidence type="ECO:0000256" key="1">
    <source>
        <dbReference type="SAM" id="Phobius"/>
    </source>
</evidence>
<keyword evidence="1" id="KW-0812">Transmembrane</keyword>
<dbReference type="Pfam" id="PF16041">
    <property type="entry name" value="APD1-4_M"/>
    <property type="match status" value="2"/>
</dbReference>
<dbReference type="PaxDb" id="121845-A0A3Q0J4N0"/>
<proteinExistence type="predicted"/>
<dbReference type="PANTHER" id="PTHR39077">
    <property type="entry name" value="DUF4793 DOMAIN-CONTAINING PROTEIN"/>
    <property type="match status" value="1"/>
</dbReference>
<evidence type="ECO:0000313" key="3">
    <source>
        <dbReference type="Proteomes" id="UP000079169"/>
    </source>
</evidence>
<dbReference type="STRING" id="121845.A0A3Q0J4N0"/>
<dbReference type="Proteomes" id="UP000079169">
    <property type="component" value="Unplaced"/>
</dbReference>
<protein>
    <submittedName>
        <fullName evidence="4">Uncharacterized protein LOC103514680</fullName>
    </submittedName>
</protein>
<dbReference type="GeneID" id="103514680"/>
<feature type="domain" description="E3 ubiquitin-protein ligase APD1-4 middle" evidence="2">
    <location>
        <begin position="426"/>
        <end position="488"/>
    </location>
</feature>
<reference evidence="4" key="1">
    <citation type="submission" date="2025-08" db="UniProtKB">
        <authorList>
            <consortium name="RefSeq"/>
        </authorList>
    </citation>
    <scope>IDENTIFICATION</scope>
</reference>
<evidence type="ECO:0000313" key="4">
    <source>
        <dbReference type="RefSeq" id="XP_026683381.1"/>
    </source>
</evidence>
<dbReference type="InterPro" id="IPR032010">
    <property type="entry name" value="APD1-4_M"/>
</dbReference>